<evidence type="ECO:0000313" key="2">
    <source>
        <dbReference type="Proteomes" id="UP000712600"/>
    </source>
</evidence>
<comment type="caution">
    <text evidence="1">The sequence shown here is derived from an EMBL/GenBank/DDBJ whole genome shotgun (WGS) entry which is preliminary data.</text>
</comment>
<dbReference type="Proteomes" id="UP000712600">
    <property type="component" value="Unassembled WGS sequence"/>
</dbReference>
<evidence type="ECO:0000313" key="1">
    <source>
        <dbReference type="EMBL" id="KAF3601574.1"/>
    </source>
</evidence>
<proteinExistence type="predicted"/>
<name>A0A8S9SMG8_BRACR</name>
<sequence length="124" mass="13978">MSASPLLEREFSLEPSSSYLLRIFQKKRICRQFFCLDHRSLPVYGSRPGSGGSFNVVFAGFCLRKEMIPLHLLRRLFTGEDQNSLRSIEDDGFPEAVIGCILAVREDCSVGRSPIFFRFGGAPK</sequence>
<organism evidence="1 2">
    <name type="scientific">Brassica cretica</name>
    <name type="common">Mustard</name>
    <dbReference type="NCBI Taxonomy" id="69181"/>
    <lineage>
        <taxon>Eukaryota</taxon>
        <taxon>Viridiplantae</taxon>
        <taxon>Streptophyta</taxon>
        <taxon>Embryophyta</taxon>
        <taxon>Tracheophyta</taxon>
        <taxon>Spermatophyta</taxon>
        <taxon>Magnoliopsida</taxon>
        <taxon>eudicotyledons</taxon>
        <taxon>Gunneridae</taxon>
        <taxon>Pentapetalae</taxon>
        <taxon>rosids</taxon>
        <taxon>malvids</taxon>
        <taxon>Brassicales</taxon>
        <taxon>Brassicaceae</taxon>
        <taxon>Brassiceae</taxon>
        <taxon>Brassica</taxon>
    </lineage>
</organism>
<protein>
    <submittedName>
        <fullName evidence="1">Uncharacterized protein</fullName>
    </submittedName>
</protein>
<reference evidence="1" key="1">
    <citation type="submission" date="2019-12" db="EMBL/GenBank/DDBJ databases">
        <title>Genome sequencing and annotation of Brassica cretica.</title>
        <authorList>
            <person name="Studholme D.J."/>
            <person name="Sarris P."/>
        </authorList>
    </citation>
    <scope>NUCLEOTIDE SEQUENCE</scope>
    <source>
        <strain evidence="1">PFS-109/04</strain>
        <tissue evidence="1">Leaf</tissue>
    </source>
</reference>
<dbReference type="EMBL" id="QGKX02000004">
    <property type="protein sequence ID" value="KAF3601574.1"/>
    <property type="molecule type" value="Genomic_DNA"/>
</dbReference>
<accession>A0A8S9SMG8</accession>
<gene>
    <name evidence="1" type="ORF">F2Q69_00033559</name>
</gene>
<dbReference type="AlphaFoldDB" id="A0A8S9SMG8"/>